<dbReference type="AlphaFoldDB" id="A0A8S3RJK4"/>
<evidence type="ECO:0000256" key="1">
    <source>
        <dbReference type="ARBA" id="ARBA00023002"/>
    </source>
</evidence>
<name>A0A8S3RJK4_MYTED</name>
<dbReference type="PRINTS" id="PR00081">
    <property type="entry name" value="GDHRDH"/>
</dbReference>
<dbReference type="Pfam" id="PF00106">
    <property type="entry name" value="adh_short"/>
    <property type="match status" value="1"/>
</dbReference>
<dbReference type="PANTHER" id="PTHR42808">
    <property type="entry name" value="HYDROXYSTEROID DEHYDROGENASE-LIKE PROTEIN 2"/>
    <property type="match status" value="1"/>
</dbReference>
<comment type="caution">
    <text evidence="2">The sequence shown here is derived from an EMBL/GenBank/DDBJ whole genome shotgun (WGS) entry which is preliminary data.</text>
</comment>
<evidence type="ECO:0000313" key="3">
    <source>
        <dbReference type="Proteomes" id="UP000683360"/>
    </source>
</evidence>
<dbReference type="InterPro" id="IPR020904">
    <property type="entry name" value="Sc_DH/Rdtase_CS"/>
</dbReference>
<dbReference type="EMBL" id="CAJPWZ010001065">
    <property type="protein sequence ID" value="CAG2206943.1"/>
    <property type="molecule type" value="Genomic_DNA"/>
</dbReference>
<dbReference type="Proteomes" id="UP000683360">
    <property type="component" value="Unassembled WGS sequence"/>
</dbReference>
<dbReference type="NCBIfam" id="NF006133">
    <property type="entry name" value="PRK08278.1"/>
    <property type="match status" value="1"/>
</dbReference>
<dbReference type="PANTHER" id="PTHR42808:SF4">
    <property type="entry name" value="SHORT CHAIN DEHYDROGENASE"/>
    <property type="match status" value="1"/>
</dbReference>
<dbReference type="InterPro" id="IPR051935">
    <property type="entry name" value="HSDL2"/>
</dbReference>
<keyword evidence="1" id="KW-0560">Oxidoreductase</keyword>
<dbReference type="OrthoDB" id="5327538at2759"/>
<accession>A0A8S3RJK4</accession>
<dbReference type="SUPFAM" id="SSF51735">
    <property type="entry name" value="NAD(P)-binding Rossmann-fold domains"/>
    <property type="match status" value="1"/>
</dbReference>
<dbReference type="PROSITE" id="PS00061">
    <property type="entry name" value="ADH_SHORT"/>
    <property type="match status" value="1"/>
</dbReference>
<keyword evidence="3" id="KW-1185">Reference proteome</keyword>
<evidence type="ECO:0000313" key="2">
    <source>
        <dbReference type="EMBL" id="CAG2206943.1"/>
    </source>
</evidence>
<gene>
    <name evidence="2" type="ORF">MEDL_21242</name>
</gene>
<organism evidence="2 3">
    <name type="scientific">Mytilus edulis</name>
    <name type="common">Blue mussel</name>
    <dbReference type="NCBI Taxonomy" id="6550"/>
    <lineage>
        <taxon>Eukaryota</taxon>
        <taxon>Metazoa</taxon>
        <taxon>Spiralia</taxon>
        <taxon>Lophotrochozoa</taxon>
        <taxon>Mollusca</taxon>
        <taxon>Bivalvia</taxon>
        <taxon>Autobranchia</taxon>
        <taxon>Pteriomorphia</taxon>
        <taxon>Mytilida</taxon>
        <taxon>Mytiloidea</taxon>
        <taxon>Mytilidae</taxon>
        <taxon>Mytilinae</taxon>
        <taxon>Mytilus</taxon>
    </lineage>
</organism>
<dbReference type="InterPro" id="IPR002347">
    <property type="entry name" value="SDR_fam"/>
</dbReference>
<protein>
    <recommendedName>
        <fullName evidence="4">Hydroxysteroid dehydrogenase-like protein 2</fullName>
    </recommendedName>
</protein>
<dbReference type="InterPro" id="IPR036291">
    <property type="entry name" value="NAD(P)-bd_dom_sf"/>
</dbReference>
<reference evidence="2" key="1">
    <citation type="submission" date="2021-03" db="EMBL/GenBank/DDBJ databases">
        <authorList>
            <person name="Bekaert M."/>
        </authorList>
    </citation>
    <scope>NUCLEOTIDE SEQUENCE</scope>
</reference>
<evidence type="ECO:0008006" key="4">
    <source>
        <dbReference type="Google" id="ProtNLM"/>
    </source>
</evidence>
<sequence>MEGEGKSKVSLDLGLEGTYLYGTDEMKSCLVIGASRGIGRQIALTFSASGYKVGVAAKTTESTDKLPGSIHTVVQEIKSTGGTAVPIQCDVRSEHEIKSAVETCIERFGDLDVAIYNAGAITWDTVKDTPLKRYDLMQSVNVRGAYCMVQEILPRFLERKKGKIILVSPPIYNRFFKGKTPYAITKVGMTVLVHGLANELKDTGVSISTLWPATGIKSFVTDKMNLPDKLMRKPEIFADAMMTLANEQSDKYNGQALIDEDLLRSVGVTDFSKYRCDPEHEPERMMPRQFPSLKVDEENYDVFPKL</sequence>
<dbReference type="GO" id="GO:0016491">
    <property type="term" value="F:oxidoreductase activity"/>
    <property type="evidence" value="ECO:0007669"/>
    <property type="project" value="UniProtKB-KW"/>
</dbReference>
<dbReference type="Gene3D" id="3.40.50.720">
    <property type="entry name" value="NAD(P)-binding Rossmann-like Domain"/>
    <property type="match status" value="1"/>
</dbReference>
<proteinExistence type="predicted"/>